<reference evidence="1" key="1">
    <citation type="submission" date="2014-02" db="EMBL/GenBank/DDBJ databases">
        <authorList>
            <person name="Genoscope - CEA"/>
        </authorList>
    </citation>
    <scope>NUCLEOTIDE SEQUENCE</scope>
    <source>
        <strain evidence="1">LS3</strain>
    </source>
</reference>
<name>A0A060T320_BLAAD</name>
<proteinExistence type="predicted"/>
<dbReference type="PANTHER" id="PTHR34065">
    <property type="entry name" value="CELL DIVISION CONTROL PROTEIN 14"/>
    <property type="match status" value="1"/>
</dbReference>
<accession>A0A060T320</accession>
<dbReference type="Gene3D" id="1.25.10.10">
    <property type="entry name" value="Leucine-rich Repeat Variant"/>
    <property type="match status" value="1"/>
</dbReference>
<sequence>MEESLSEALGHISSVPAQEPAIERGLDQIQQLLSDLCRTKVDDARRTLTAQLHGRPELKELLALQDSFIYNIASRIVPVLPILNGEVLIKALTILEGVCLLHFPSRHIFAQKSSMEQLIKILSSTDPEVIIATINVLPAVMVREPANIRIFEECGGLAVIAKLLKDKESAKTVKLRILEFLFFYLIPETKHPDKRGRKTTDQKAKLLSQHLTNVNGLVRELHTTKPFGELDLEW</sequence>
<protein>
    <submittedName>
        <fullName evidence="1">ARAD1C37356p</fullName>
    </submittedName>
</protein>
<reference evidence="1" key="2">
    <citation type="submission" date="2014-06" db="EMBL/GenBank/DDBJ databases">
        <title>The complete genome of Blastobotrys (Arxula) adeninivorans LS3 - a yeast of biotechnological interest.</title>
        <authorList>
            <person name="Kunze G."/>
            <person name="Gaillardin C."/>
            <person name="Czernicka M."/>
            <person name="Durrens P."/>
            <person name="Martin T."/>
            <person name="Boer E."/>
            <person name="Gabaldon T."/>
            <person name="Cruz J."/>
            <person name="Talla E."/>
            <person name="Marck C."/>
            <person name="Goffeau A."/>
            <person name="Barbe V."/>
            <person name="Baret P."/>
            <person name="Baronian K."/>
            <person name="Beier S."/>
            <person name="Bleykasten C."/>
            <person name="Bode R."/>
            <person name="Casaregola S."/>
            <person name="Despons L."/>
            <person name="Fairhead C."/>
            <person name="Giersberg M."/>
            <person name="Gierski P."/>
            <person name="Hahnel U."/>
            <person name="Hartmann A."/>
            <person name="Jankowska D."/>
            <person name="Jubin C."/>
            <person name="Jung P."/>
            <person name="Lafontaine I."/>
            <person name="Leh-Louis V."/>
            <person name="Lemaire M."/>
            <person name="Marcet-Houben M."/>
            <person name="Mascher M."/>
            <person name="Morel G."/>
            <person name="Richard G.-F."/>
            <person name="Riechen J."/>
            <person name="Sacerdot C."/>
            <person name="Sarkar A."/>
            <person name="Savel G."/>
            <person name="Schacherer J."/>
            <person name="Sherman D."/>
            <person name="Straub M.-L."/>
            <person name="Stein N."/>
            <person name="Thierry A."/>
            <person name="Trautwein-Schult A."/>
            <person name="Westhof E."/>
            <person name="Worch S."/>
            <person name="Dujon B."/>
            <person name="Souciet J.-L."/>
            <person name="Wincker P."/>
            <person name="Scholz U."/>
            <person name="Neuveglise N."/>
        </authorList>
    </citation>
    <scope>NUCLEOTIDE SEQUENCE</scope>
    <source>
        <strain evidence="1">LS3</strain>
    </source>
</reference>
<dbReference type="AlphaFoldDB" id="A0A060T320"/>
<dbReference type="InterPro" id="IPR011989">
    <property type="entry name" value="ARM-like"/>
</dbReference>
<dbReference type="Pfam" id="PF08045">
    <property type="entry name" value="CDC14"/>
    <property type="match status" value="1"/>
</dbReference>
<organism evidence="1">
    <name type="scientific">Blastobotrys adeninivorans</name>
    <name type="common">Yeast</name>
    <name type="synonym">Arxula adeninivorans</name>
    <dbReference type="NCBI Taxonomy" id="409370"/>
    <lineage>
        <taxon>Eukaryota</taxon>
        <taxon>Fungi</taxon>
        <taxon>Dikarya</taxon>
        <taxon>Ascomycota</taxon>
        <taxon>Saccharomycotina</taxon>
        <taxon>Dipodascomycetes</taxon>
        <taxon>Dipodascales</taxon>
        <taxon>Trichomonascaceae</taxon>
        <taxon>Blastobotrys</taxon>
    </lineage>
</organism>
<dbReference type="PANTHER" id="PTHR34065:SF1">
    <property type="entry name" value="CELL DIVISION CONTROL PROTEIN 14"/>
    <property type="match status" value="1"/>
</dbReference>
<dbReference type="SUPFAM" id="SSF48371">
    <property type="entry name" value="ARM repeat"/>
    <property type="match status" value="1"/>
</dbReference>
<gene>
    <name evidence="1" type="ORF">GNLVRS02_ARAD1C37356g</name>
</gene>
<dbReference type="EMBL" id="HG937693">
    <property type="protein sequence ID" value="CDP35515.1"/>
    <property type="molecule type" value="Genomic_DNA"/>
</dbReference>
<dbReference type="InterPro" id="IPR016024">
    <property type="entry name" value="ARM-type_fold"/>
</dbReference>
<dbReference type="PhylomeDB" id="A0A060T320"/>
<evidence type="ECO:0000313" key="1">
    <source>
        <dbReference type="EMBL" id="CDP35515.1"/>
    </source>
</evidence>
<dbReference type="InterPro" id="IPR012535">
    <property type="entry name" value="Cell_div_Cdc14"/>
</dbReference>